<feature type="signal peptide" evidence="7">
    <location>
        <begin position="1"/>
        <end position="23"/>
    </location>
</feature>
<dbReference type="PRINTS" id="PR00690">
    <property type="entry name" value="ADHESNFAMILY"/>
</dbReference>
<evidence type="ECO:0000256" key="5">
    <source>
        <dbReference type="RuleBase" id="RU003512"/>
    </source>
</evidence>
<dbReference type="EMBL" id="JAMTCP010000029">
    <property type="protein sequence ID" value="MCP2260653.1"/>
    <property type="molecule type" value="Genomic_DNA"/>
</dbReference>
<comment type="subcellular location">
    <subcellularLocation>
        <location evidence="1">Cell envelope</location>
    </subcellularLocation>
</comment>
<comment type="similarity">
    <text evidence="5">Belongs to the bacterial solute-binding protein 9 family.</text>
</comment>
<evidence type="ECO:0000256" key="2">
    <source>
        <dbReference type="ARBA" id="ARBA00022448"/>
    </source>
</evidence>
<accession>A0ABT1HYR0</accession>
<feature type="region of interest" description="Disordered" evidence="6">
    <location>
        <begin position="116"/>
        <end position="174"/>
    </location>
</feature>
<gene>
    <name evidence="8" type="ORF">LX15_004372</name>
</gene>
<proteinExistence type="inferred from homology"/>
<name>A0ABT1HYR0_STRSD</name>
<dbReference type="InterPro" id="IPR006128">
    <property type="entry name" value="Lipoprotein_PsaA-like"/>
</dbReference>
<evidence type="ECO:0000256" key="6">
    <source>
        <dbReference type="SAM" id="MobiDB-lite"/>
    </source>
</evidence>
<keyword evidence="2 5" id="KW-0813">Transport</keyword>
<feature type="compositionally biased region" description="Basic and acidic residues" evidence="6">
    <location>
        <begin position="116"/>
        <end position="132"/>
    </location>
</feature>
<organism evidence="8 9">
    <name type="scientific">Streptoalloteichus tenebrarius (strain ATCC 17920 / DSM 40477 / JCM 4838 / CBS 697.72 / NBRC 16177 / NCIMB 11028 / NRRL B-12390 / A12253. 1 / ISP 5477)</name>
    <name type="common">Streptomyces tenebrarius</name>
    <dbReference type="NCBI Taxonomy" id="1933"/>
    <lineage>
        <taxon>Bacteria</taxon>
        <taxon>Bacillati</taxon>
        <taxon>Actinomycetota</taxon>
        <taxon>Actinomycetes</taxon>
        <taxon>Pseudonocardiales</taxon>
        <taxon>Pseudonocardiaceae</taxon>
        <taxon>Streptoalloteichus</taxon>
    </lineage>
</organism>
<evidence type="ECO:0000256" key="1">
    <source>
        <dbReference type="ARBA" id="ARBA00004196"/>
    </source>
</evidence>
<evidence type="ECO:0000256" key="7">
    <source>
        <dbReference type="SAM" id="SignalP"/>
    </source>
</evidence>
<dbReference type="PROSITE" id="PS51257">
    <property type="entry name" value="PROKAR_LIPOPROTEIN"/>
    <property type="match status" value="1"/>
</dbReference>
<dbReference type="PANTHER" id="PTHR42953">
    <property type="entry name" value="HIGH-AFFINITY ZINC UPTAKE SYSTEM PROTEIN ZNUA-RELATED"/>
    <property type="match status" value="1"/>
</dbReference>
<feature type="compositionally biased region" description="Basic and acidic residues" evidence="6">
    <location>
        <begin position="148"/>
        <end position="160"/>
    </location>
</feature>
<evidence type="ECO:0000256" key="3">
    <source>
        <dbReference type="ARBA" id="ARBA00022723"/>
    </source>
</evidence>
<dbReference type="Pfam" id="PF01297">
    <property type="entry name" value="ZnuA"/>
    <property type="match status" value="1"/>
</dbReference>
<dbReference type="Gene3D" id="3.40.50.1980">
    <property type="entry name" value="Nitrogenase molybdenum iron protein domain"/>
    <property type="match status" value="2"/>
</dbReference>
<dbReference type="InterPro" id="IPR050492">
    <property type="entry name" value="Bact_metal-bind_prot9"/>
</dbReference>
<keyword evidence="9" id="KW-1185">Reference proteome</keyword>
<comment type="caution">
    <text evidence="8">The sequence shown here is derived from an EMBL/GenBank/DDBJ whole genome shotgun (WGS) entry which is preliminary data.</text>
</comment>
<evidence type="ECO:0000313" key="9">
    <source>
        <dbReference type="Proteomes" id="UP001205311"/>
    </source>
</evidence>
<dbReference type="InterPro" id="IPR006127">
    <property type="entry name" value="ZnuA-like"/>
</dbReference>
<protein>
    <submittedName>
        <fullName evidence="8">Zinc/manganese transport system substrate-binding protein</fullName>
    </submittedName>
</protein>
<dbReference type="Proteomes" id="UP001205311">
    <property type="component" value="Unassembled WGS sequence"/>
</dbReference>
<feature type="chain" id="PRO_5045248516" evidence="7">
    <location>
        <begin position="24"/>
        <end position="346"/>
    </location>
</feature>
<dbReference type="PANTHER" id="PTHR42953:SF1">
    <property type="entry name" value="METAL-BINDING PROTEIN HI_0362-RELATED"/>
    <property type="match status" value="1"/>
</dbReference>
<dbReference type="RefSeq" id="WP_253671495.1">
    <property type="nucleotide sequence ID" value="NZ_JAMTCP010000029.1"/>
</dbReference>
<evidence type="ECO:0000256" key="4">
    <source>
        <dbReference type="ARBA" id="ARBA00022729"/>
    </source>
</evidence>
<reference evidence="8 9" key="1">
    <citation type="submission" date="2022-06" db="EMBL/GenBank/DDBJ databases">
        <title>Genomic Encyclopedia of Archaeal and Bacterial Type Strains, Phase II (KMG-II): from individual species to whole genera.</title>
        <authorList>
            <person name="Goeker M."/>
        </authorList>
    </citation>
    <scope>NUCLEOTIDE SEQUENCE [LARGE SCALE GENOMIC DNA]</scope>
    <source>
        <strain evidence="8 9">DSM 40477</strain>
    </source>
</reference>
<dbReference type="SUPFAM" id="SSF53807">
    <property type="entry name" value="Helical backbone' metal receptor"/>
    <property type="match status" value="1"/>
</dbReference>
<feature type="compositionally biased region" description="Low complexity" evidence="6">
    <location>
        <begin position="133"/>
        <end position="147"/>
    </location>
</feature>
<evidence type="ECO:0000313" key="8">
    <source>
        <dbReference type="EMBL" id="MCP2260653.1"/>
    </source>
</evidence>
<keyword evidence="3" id="KW-0479">Metal-binding</keyword>
<sequence length="346" mass="36430">MTVRFPRLGGLAAGLAATALALSACGGAGSAASDGDRVRVVASTNVWGSVAQAVGGDAVEVKSIVSDPATDPHSYESTPADAAEISKARLVVFNGGGYDRFVEKILASSGGDRRTVEAVKAAQHDHADHKDQPSTAPTSAAPTSAADGHGHDDHGSDKPEASASGGGHHHDHGANEHVWYDLHAVSHVADEVAKQLGELKADKKDQFTRNAQQFKDRLSTLDARVDGIAKAHQGVKVLATEPIAHYLLEQAKLTDVTPKAFVEAVEEENDPPAVAVAEVERLLASREPKVLVHNPQTESPVTRQVREKATAAGLGVVEMTETLPQGKDYLSWMDEQVGNLEAALKR</sequence>
<keyword evidence="4 7" id="KW-0732">Signal</keyword>